<feature type="chain" id="PRO_5034477521" evidence="1">
    <location>
        <begin position="19"/>
        <end position="300"/>
    </location>
</feature>
<accession>A0A8H6IYH1</accession>
<dbReference type="Proteomes" id="UP000652219">
    <property type="component" value="Unassembled WGS sequence"/>
</dbReference>
<name>A0A8H6IYH1_9PEZI</name>
<reference evidence="2 3" key="1">
    <citation type="journal article" date="2020" name="Phytopathology">
        <title>Genome Sequence Resources of Colletotrichum truncatum, C. plurivorum, C. musicola, and C. sojae: Four Species Pathogenic to Soybean (Glycine max).</title>
        <authorList>
            <person name="Rogerio F."/>
            <person name="Boufleur T.R."/>
            <person name="Ciampi-Guillardi M."/>
            <person name="Sukno S.A."/>
            <person name="Thon M.R."/>
            <person name="Massola Junior N.S."/>
            <person name="Baroncelli R."/>
        </authorList>
    </citation>
    <scope>NUCLEOTIDE SEQUENCE [LARGE SCALE GENOMIC DNA]</scope>
    <source>
        <strain evidence="2 3">LFN0009</strain>
    </source>
</reference>
<comment type="caution">
    <text evidence="2">The sequence shown here is derived from an EMBL/GenBank/DDBJ whole genome shotgun (WGS) entry which is preliminary data.</text>
</comment>
<evidence type="ECO:0000256" key="1">
    <source>
        <dbReference type="SAM" id="SignalP"/>
    </source>
</evidence>
<keyword evidence="1" id="KW-0732">Signal</keyword>
<organism evidence="2 3">
    <name type="scientific">Colletotrichum sojae</name>
    <dbReference type="NCBI Taxonomy" id="2175907"/>
    <lineage>
        <taxon>Eukaryota</taxon>
        <taxon>Fungi</taxon>
        <taxon>Dikarya</taxon>
        <taxon>Ascomycota</taxon>
        <taxon>Pezizomycotina</taxon>
        <taxon>Sordariomycetes</taxon>
        <taxon>Hypocreomycetidae</taxon>
        <taxon>Glomerellales</taxon>
        <taxon>Glomerellaceae</taxon>
        <taxon>Colletotrichum</taxon>
        <taxon>Colletotrichum orchidearum species complex</taxon>
    </lineage>
</organism>
<proteinExistence type="predicted"/>
<keyword evidence="3" id="KW-1185">Reference proteome</keyword>
<evidence type="ECO:0000313" key="3">
    <source>
        <dbReference type="Proteomes" id="UP000652219"/>
    </source>
</evidence>
<protein>
    <submittedName>
        <fullName evidence="2">Uncharacterized protein</fullName>
    </submittedName>
</protein>
<sequence length="300" mass="33911">MKASLVLTLSYLLTAVWAGGYQNCLERVWLFQSYLIDQENPDEADRQIGYGCSRWRDNSCVGAWVPCRPARGSGRTRCDFEEFQRFLGNTPPANTFPAQAVNRPDGTLDNQQTAVNCLWAWRGTNPPRAPYNFRGYKAVRNGLNDHNDFVRRIGQINNDNFNKPAVKAAGGGDAAFRRVDDTLTRITRARVGDHGRHLVPLARTGLNGVTVETKDLGANPSYRATWVPPVGVEPDVNRWETVDWERTINNSANPAATRARVRTFLDGLYRGTNPNRSARDHWQVLRSYKTVKDRTNCCRR</sequence>
<dbReference type="EMBL" id="WIGN01000244">
    <property type="protein sequence ID" value="KAF6803217.1"/>
    <property type="molecule type" value="Genomic_DNA"/>
</dbReference>
<feature type="signal peptide" evidence="1">
    <location>
        <begin position="1"/>
        <end position="18"/>
    </location>
</feature>
<gene>
    <name evidence="2" type="ORF">CSOJ01_11032</name>
</gene>
<evidence type="ECO:0000313" key="2">
    <source>
        <dbReference type="EMBL" id="KAF6803217.1"/>
    </source>
</evidence>
<dbReference type="AlphaFoldDB" id="A0A8H6IYH1"/>